<reference evidence="3 4" key="1">
    <citation type="journal article" date="2017" name="BMC Genomics">
        <title>Comparative genomic and phylogenomic analyses of the Bifidobacteriaceae family.</title>
        <authorList>
            <person name="Lugli G.A."/>
            <person name="Milani C."/>
            <person name="Turroni F."/>
            <person name="Duranti S."/>
            <person name="Mancabelli L."/>
            <person name="Mangifesta M."/>
            <person name="Ferrario C."/>
            <person name="Modesto M."/>
            <person name="Mattarelli P."/>
            <person name="Jiri K."/>
            <person name="van Sinderen D."/>
            <person name="Ventura M."/>
        </authorList>
    </citation>
    <scope>NUCLEOTIDE SEQUENCE [LARGE SCALE GENOMIC DNA]</scope>
    <source>
        <strain evidence="3 4">DSM 100201</strain>
    </source>
</reference>
<dbReference type="SMART" id="SM00507">
    <property type="entry name" value="HNHc"/>
    <property type="match status" value="1"/>
</dbReference>
<feature type="domain" description="HNH nuclease" evidence="2">
    <location>
        <begin position="23"/>
        <end position="75"/>
    </location>
</feature>
<dbReference type="Proteomes" id="UP000216444">
    <property type="component" value="Unassembled WGS sequence"/>
</dbReference>
<dbReference type="RefSeq" id="WP_094663445.1">
    <property type="nucleotide sequence ID" value="NZ_MWWV01000006.1"/>
</dbReference>
<keyword evidence="4" id="KW-1185">Reference proteome</keyword>
<evidence type="ECO:0000313" key="3">
    <source>
        <dbReference type="EMBL" id="OZG57848.1"/>
    </source>
</evidence>
<dbReference type="InterPro" id="IPR003615">
    <property type="entry name" value="HNH_nuc"/>
</dbReference>
<protein>
    <recommendedName>
        <fullName evidence="2">HNH nuclease domain-containing protein</fullName>
    </recommendedName>
</protein>
<evidence type="ECO:0000256" key="1">
    <source>
        <dbReference type="SAM" id="MobiDB-lite"/>
    </source>
</evidence>
<accession>A0A261FFJ5</accession>
<gene>
    <name evidence="3" type="ORF">BTIS_1089</name>
</gene>
<sequence length="106" mass="12308">MPHRRTRWNTSDRSARLPSDWPVIRAKVRTRAHGRCQAKHHAPDCDGIGTDCDHIIAGDDHSLDNLQWLSHACHKLKTERENAQRNTLRTAMRRHPRERHPGTIDV</sequence>
<organism evidence="3 4">
    <name type="scientific">Bifidobacterium tissieri</name>
    <dbReference type="NCBI Taxonomy" id="1630162"/>
    <lineage>
        <taxon>Bacteria</taxon>
        <taxon>Bacillati</taxon>
        <taxon>Actinomycetota</taxon>
        <taxon>Actinomycetes</taxon>
        <taxon>Bifidobacteriales</taxon>
        <taxon>Bifidobacteriaceae</taxon>
        <taxon>Bifidobacterium</taxon>
    </lineage>
</organism>
<comment type="caution">
    <text evidence="3">The sequence shown here is derived from an EMBL/GenBank/DDBJ whole genome shotgun (WGS) entry which is preliminary data.</text>
</comment>
<dbReference type="EMBL" id="MWWV01000006">
    <property type="protein sequence ID" value="OZG57848.1"/>
    <property type="molecule type" value="Genomic_DNA"/>
</dbReference>
<name>A0A261FFJ5_9BIFI</name>
<proteinExistence type="predicted"/>
<dbReference type="AlphaFoldDB" id="A0A261FFJ5"/>
<evidence type="ECO:0000259" key="2">
    <source>
        <dbReference type="SMART" id="SM00507"/>
    </source>
</evidence>
<evidence type="ECO:0000313" key="4">
    <source>
        <dbReference type="Proteomes" id="UP000216444"/>
    </source>
</evidence>
<feature type="region of interest" description="Disordered" evidence="1">
    <location>
        <begin position="80"/>
        <end position="106"/>
    </location>
</feature>